<feature type="region of interest" description="Disordered" evidence="5">
    <location>
        <begin position="134"/>
        <end position="215"/>
    </location>
</feature>
<dbReference type="PANTHER" id="PTHR13112">
    <property type="entry name" value="UPF3 REGULATOR OF NONSENSE TRANSCRIPTS-LIKE PROTEIN"/>
    <property type="match status" value="1"/>
</dbReference>
<evidence type="ECO:0000313" key="7">
    <source>
        <dbReference type="EMBL" id="PWN21359.1"/>
    </source>
</evidence>
<dbReference type="Proteomes" id="UP000245942">
    <property type="component" value="Unassembled WGS sequence"/>
</dbReference>
<dbReference type="GO" id="GO:0003729">
    <property type="term" value="F:mRNA binding"/>
    <property type="evidence" value="ECO:0007669"/>
    <property type="project" value="TreeGrafter"/>
</dbReference>
<evidence type="ECO:0000313" key="8">
    <source>
        <dbReference type="Proteomes" id="UP000245942"/>
    </source>
</evidence>
<feature type="compositionally biased region" description="Basic and acidic residues" evidence="5">
    <location>
        <begin position="181"/>
        <end position="190"/>
    </location>
</feature>
<evidence type="ECO:0000256" key="4">
    <source>
        <dbReference type="ARBA" id="ARBA00023242"/>
    </source>
</evidence>
<dbReference type="InterPro" id="IPR035979">
    <property type="entry name" value="RBD_domain_sf"/>
</dbReference>
<dbReference type="GO" id="GO:0000184">
    <property type="term" value="P:nuclear-transcribed mRNA catabolic process, nonsense-mediated decay"/>
    <property type="evidence" value="ECO:0007669"/>
    <property type="project" value="UniProtKB-KW"/>
</dbReference>
<sequence length="643" mass="64628">MPRPRPEQPVGTNGAASPPNGAAATSGRGGKRGRGRGGSKLEPPFPHAASNPQGGRASVSNGDSIPKTNPSASKGLNKAGAANSSATAAPARNTKKNKKKKKEEGAEARVKLKVVVRRLPPHLPEEIFWRSVEPWTGKQTLEGKKPPVGQAAKGKETKVKQPEATQAAAEESSTTAAGQDTEMKDGEAKIAPDATPTTTEAKPIPVKSGPLIDLGSPGQDKLAWRRYLPGKFKSSGPSFGSASASGSASTSAAAASRDPSILHTYSRAYLRFKTLPDLVEFHRNFDGHVFRDAAGNQSVALVEWAPYQKCPPLGATAGGGKKRDKKEGSIEEDPDYLEFIKTLAGPGGGGDGSEAGAAGEKSREKTDTELMAHLTSSHASRDALQEASKHTPLLEHLRNQKKAEAASKASARGKGASGSGAAGAKGKSGKGIASQTSAAANALAHRAGQSKEKGKGKASNIAHSTTGGAAPAIPTGPKSVKKDKSKVKSSGATPVVSKNKSQHENDTSSTSIKIDAATASALPTPIGPKSDNKKQKGPSKKSTAGQAGAAAPQSQSQAQPVILKRAEGQESAGVPANTTAATSAGGSGEIQDSQARLPPTGPKNAGRGGRGGRAGGGGGAGRGGGGRGGGTGGAGGGGGPAPT</sequence>
<feature type="region of interest" description="Disordered" evidence="5">
    <location>
        <begin position="1"/>
        <end position="111"/>
    </location>
</feature>
<comment type="subcellular location">
    <subcellularLocation>
        <location evidence="1">Nucleus</location>
    </subcellularLocation>
</comment>
<proteinExistence type="inferred from homology"/>
<dbReference type="GO" id="GO:0045727">
    <property type="term" value="P:positive regulation of translation"/>
    <property type="evidence" value="ECO:0007669"/>
    <property type="project" value="TreeGrafter"/>
</dbReference>
<accession>A0A316U7Y4</accession>
<dbReference type="GeneID" id="37015947"/>
<evidence type="ECO:0000256" key="5">
    <source>
        <dbReference type="SAM" id="MobiDB-lite"/>
    </source>
</evidence>
<dbReference type="Gene3D" id="3.30.70.330">
    <property type="match status" value="2"/>
</dbReference>
<feature type="compositionally biased region" description="Basic and acidic residues" evidence="5">
    <location>
        <begin position="360"/>
        <end position="370"/>
    </location>
</feature>
<name>A0A316U7Y4_9BASI</name>
<reference evidence="7 8" key="1">
    <citation type="journal article" date="2018" name="Mol. Biol. Evol.">
        <title>Broad Genomic Sampling Reveals a Smut Pathogenic Ancestry of the Fungal Clade Ustilaginomycotina.</title>
        <authorList>
            <person name="Kijpornyongpan T."/>
            <person name="Mondo S.J."/>
            <person name="Barry K."/>
            <person name="Sandor L."/>
            <person name="Lee J."/>
            <person name="Lipzen A."/>
            <person name="Pangilinan J."/>
            <person name="LaButti K."/>
            <person name="Hainaut M."/>
            <person name="Henrissat B."/>
            <person name="Grigoriev I.V."/>
            <person name="Spatafora J.W."/>
            <person name="Aime M.C."/>
        </authorList>
    </citation>
    <scope>NUCLEOTIDE SEQUENCE [LARGE SCALE GENOMIC DNA]</scope>
    <source>
        <strain evidence="7 8">MCA 4718</strain>
    </source>
</reference>
<evidence type="ECO:0000256" key="3">
    <source>
        <dbReference type="ARBA" id="ARBA00023161"/>
    </source>
</evidence>
<feature type="compositionally biased region" description="Low complexity" evidence="5">
    <location>
        <begin position="424"/>
        <end position="444"/>
    </location>
</feature>
<feature type="compositionally biased region" description="Basic and acidic residues" evidence="5">
    <location>
        <begin position="379"/>
        <end position="405"/>
    </location>
</feature>
<dbReference type="AlphaFoldDB" id="A0A316U7Y4"/>
<dbReference type="Pfam" id="PF03467">
    <property type="entry name" value="Smg4_UPF3"/>
    <property type="match status" value="2"/>
</dbReference>
<feature type="compositionally biased region" description="Low complexity" evidence="5">
    <location>
        <begin position="163"/>
        <end position="177"/>
    </location>
</feature>
<feature type="domain" description="UPF3" evidence="6">
    <location>
        <begin position="255"/>
        <end position="402"/>
    </location>
</feature>
<feature type="compositionally biased region" description="Low complexity" evidence="5">
    <location>
        <begin position="235"/>
        <end position="256"/>
    </location>
</feature>
<keyword evidence="8" id="KW-1185">Reference proteome</keyword>
<dbReference type="PANTHER" id="PTHR13112:SF0">
    <property type="entry name" value="FI21285P1"/>
    <property type="match status" value="1"/>
</dbReference>
<feature type="domain" description="UPF3" evidence="6">
    <location>
        <begin position="111"/>
        <end position="135"/>
    </location>
</feature>
<dbReference type="STRING" id="1684307.A0A316U7Y4"/>
<organism evidence="7 8">
    <name type="scientific">Pseudomicrostroma glucosiphilum</name>
    <dbReference type="NCBI Taxonomy" id="1684307"/>
    <lineage>
        <taxon>Eukaryota</taxon>
        <taxon>Fungi</taxon>
        <taxon>Dikarya</taxon>
        <taxon>Basidiomycota</taxon>
        <taxon>Ustilaginomycotina</taxon>
        <taxon>Exobasidiomycetes</taxon>
        <taxon>Microstromatales</taxon>
        <taxon>Microstromatales incertae sedis</taxon>
        <taxon>Pseudomicrostroma</taxon>
    </lineage>
</organism>
<keyword evidence="4" id="KW-0539">Nucleus</keyword>
<feature type="region of interest" description="Disordered" evidence="5">
    <location>
        <begin position="312"/>
        <end position="643"/>
    </location>
</feature>
<feature type="compositionally biased region" description="Low complexity" evidence="5">
    <location>
        <begin position="11"/>
        <end position="26"/>
    </location>
</feature>
<keyword evidence="3" id="KW-0866">Nonsense-mediated mRNA decay</keyword>
<dbReference type="EMBL" id="KZ819325">
    <property type="protein sequence ID" value="PWN21359.1"/>
    <property type="molecule type" value="Genomic_DNA"/>
</dbReference>
<dbReference type="InterPro" id="IPR005120">
    <property type="entry name" value="UPF3_dom"/>
</dbReference>
<dbReference type="InterPro" id="IPR039722">
    <property type="entry name" value="Upf3"/>
</dbReference>
<feature type="compositionally biased region" description="Low complexity" evidence="5">
    <location>
        <begin position="79"/>
        <end position="92"/>
    </location>
</feature>
<feature type="region of interest" description="Disordered" evidence="5">
    <location>
        <begin position="235"/>
        <end position="257"/>
    </location>
</feature>
<evidence type="ECO:0000256" key="1">
    <source>
        <dbReference type="ARBA" id="ARBA00004123"/>
    </source>
</evidence>
<dbReference type="InterPro" id="IPR012677">
    <property type="entry name" value="Nucleotide-bd_a/b_plait_sf"/>
</dbReference>
<comment type="similarity">
    <text evidence="2">Belongs to the RENT3 family.</text>
</comment>
<feature type="compositionally biased region" description="Gly residues" evidence="5">
    <location>
        <begin position="606"/>
        <end position="643"/>
    </location>
</feature>
<protein>
    <recommendedName>
        <fullName evidence="6">UPF3 domain-containing protein</fullName>
    </recommendedName>
</protein>
<feature type="compositionally biased region" description="Polar residues" evidence="5">
    <location>
        <begin position="50"/>
        <end position="74"/>
    </location>
</feature>
<dbReference type="RefSeq" id="XP_025348519.1">
    <property type="nucleotide sequence ID" value="XM_025494213.1"/>
</dbReference>
<dbReference type="OrthoDB" id="18087at2759"/>
<dbReference type="GO" id="GO:0005737">
    <property type="term" value="C:cytoplasm"/>
    <property type="evidence" value="ECO:0007669"/>
    <property type="project" value="TreeGrafter"/>
</dbReference>
<evidence type="ECO:0000256" key="2">
    <source>
        <dbReference type="ARBA" id="ARBA00005991"/>
    </source>
</evidence>
<feature type="compositionally biased region" description="Low complexity" evidence="5">
    <location>
        <begin position="544"/>
        <end position="560"/>
    </location>
</feature>
<dbReference type="GO" id="GO:0005730">
    <property type="term" value="C:nucleolus"/>
    <property type="evidence" value="ECO:0007669"/>
    <property type="project" value="TreeGrafter"/>
</dbReference>
<dbReference type="CDD" id="cd12455">
    <property type="entry name" value="RRM_like_Smg4_UPF3"/>
    <property type="match status" value="1"/>
</dbReference>
<gene>
    <name evidence="7" type="ORF">BCV69DRAFT_298378</name>
</gene>
<dbReference type="SUPFAM" id="SSF54928">
    <property type="entry name" value="RNA-binding domain, RBD"/>
    <property type="match status" value="1"/>
</dbReference>
<evidence type="ECO:0000259" key="6">
    <source>
        <dbReference type="Pfam" id="PF03467"/>
    </source>
</evidence>